<feature type="domain" description="SnoaL-like" evidence="2">
    <location>
        <begin position="405"/>
        <end position="501"/>
    </location>
</feature>
<dbReference type="Gene3D" id="2.120.10.30">
    <property type="entry name" value="TolB, C-terminal domain"/>
    <property type="match status" value="1"/>
</dbReference>
<dbReference type="Proteomes" id="UP000707206">
    <property type="component" value="Unassembled WGS sequence"/>
</dbReference>
<name>A0A967AS96_9FLAO</name>
<feature type="signal peptide" evidence="1">
    <location>
        <begin position="1"/>
        <end position="18"/>
    </location>
</feature>
<reference evidence="3" key="1">
    <citation type="submission" date="2019-07" db="EMBL/GenBank/DDBJ databases">
        <authorList>
            <person name="De-Chao Zhang Q."/>
        </authorList>
    </citation>
    <scope>NUCLEOTIDE SEQUENCE</scope>
    <source>
        <strain evidence="3">TP-CH-4</strain>
    </source>
</reference>
<keyword evidence="1" id="KW-0732">Signal</keyword>
<proteinExistence type="predicted"/>
<accession>A0A967AS96</accession>
<dbReference type="InterPro" id="IPR032710">
    <property type="entry name" value="NTF2-like_dom_sf"/>
</dbReference>
<evidence type="ECO:0000259" key="2">
    <source>
        <dbReference type="Pfam" id="PF12680"/>
    </source>
</evidence>
<keyword evidence="4" id="KW-1185">Reference proteome</keyword>
<sequence>MTQKITALLFLVSIIAHAQTNTEVYLMDVSTTDGKISLGEPRNISNNEGYDNQPSFYNDNLILFSSTRNRQTDIAQYNVRDNISSWITDTPRGSEYSPLKIPGKKEFSAIRLDTNGLQRLYRYDMESGKPSLLLRDLKVGYHLWFAEDILISTVLVDDRMDLVVSNLQDNTNYTFQKNVGRSLHKIPGTKLISYISKENEVWEIKSMDPISGATQFITNIPPEIEDICWLINGTILVGMGNTLYRFHPKTDSQWSVLHTFEGKNLGSISRLATNANSSKLVLVSEVSPEIVVQKQVEAYNQRDLDAFASCYSENVLVQYFPSDTLYMGRETLRNNYQNYYENTPETGVEVIKRISIGNKVIDEEKASDMGKTQRQVAIYEVNNGLIDSMSFLFEKESDMEAEAVVQKQLDAYNARDIDAFLETYSDDIQIFDYPNKFSYQGKERMRSGYGDFFQNTPDLNCTIKNRIIIGNKVIDEEYLTVNGNNFNAVAIYEVNEGKISKVTFVR</sequence>
<dbReference type="Gene3D" id="3.10.450.50">
    <property type="match status" value="2"/>
</dbReference>
<organism evidence="3 4">
    <name type="scientific">Pelagihabitans pacificus</name>
    <dbReference type="NCBI Taxonomy" id="2696054"/>
    <lineage>
        <taxon>Bacteria</taxon>
        <taxon>Pseudomonadati</taxon>
        <taxon>Bacteroidota</taxon>
        <taxon>Flavobacteriia</taxon>
        <taxon>Flavobacteriales</taxon>
        <taxon>Flavobacteriaceae</taxon>
        <taxon>Pelagihabitans</taxon>
    </lineage>
</organism>
<protein>
    <submittedName>
        <fullName evidence="3">SnoaL-like domain-containing protein</fullName>
    </submittedName>
</protein>
<gene>
    <name evidence="3" type="ORF">FK220_008765</name>
</gene>
<feature type="domain" description="SnoaL-like" evidence="2">
    <location>
        <begin position="292"/>
        <end position="387"/>
    </location>
</feature>
<evidence type="ECO:0000313" key="3">
    <source>
        <dbReference type="EMBL" id="NHF59429.1"/>
    </source>
</evidence>
<evidence type="ECO:0000313" key="4">
    <source>
        <dbReference type="Proteomes" id="UP000707206"/>
    </source>
</evidence>
<dbReference type="AlphaFoldDB" id="A0A967AS96"/>
<reference evidence="3" key="2">
    <citation type="submission" date="2020-03" db="EMBL/GenBank/DDBJ databases">
        <title>Flavobacteriaceae bacterium strain TP-CH-4, a member of the family Flavobacteriaceae isolated from a deep-sea seamount.</title>
        <authorList>
            <person name="Zhang D.-C."/>
        </authorList>
    </citation>
    <scope>NUCLEOTIDE SEQUENCE</scope>
    <source>
        <strain evidence="3">TP-CH-4</strain>
    </source>
</reference>
<comment type="caution">
    <text evidence="3">The sequence shown here is derived from an EMBL/GenBank/DDBJ whole genome shotgun (WGS) entry which is preliminary data.</text>
</comment>
<dbReference type="EMBL" id="VIKU02000002">
    <property type="protein sequence ID" value="NHF59429.1"/>
    <property type="molecule type" value="Genomic_DNA"/>
</dbReference>
<dbReference type="InterPro" id="IPR037401">
    <property type="entry name" value="SnoaL-like"/>
</dbReference>
<dbReference type="SUPFAM" id="SSF69304">
    <property type="entry name" value="Tricorn protease N-terminal domain"/>
    <property type="match status" value="1"/>
</dbReference>
<dbReference type="Pfam" id="PF12680">
    <property type="entry name" value="SnoaL_2"/>
    <property type="match status" value="2"/>
</dbReference>
<dbReference type="SUPFAM" id="SSF54427">
    <property type="entry name" value="NTF2-like"/>
    <property type="match status" value="2"/>
</dbReference>
<feature type="chain" id="PRO_5038019270" evidence="1">
    <location>
        <begin position="19"/>
        <end position="506"/>
    </location>
</feature>
<dbReference type="RefSeq" id="WP_152573938.1">
    <property type="nucleotide sequence ID" value="NZ_VIKU02000002.1"/>
</dbReference>
<evidence type="ECO:0000256" key="1">
    <source>
        <dbReference type="SAM" id="SignalP"/>
    </source>
</evidence>
<dbReference type="InterPro" id="IPR011042">
    <property type="entry name" value="6-blade_b-propeller_TolB-like"/>
</dbReference>